<dbReference type="EMBL" id="CP039350">
    <property type="protein sequence ID" value="QCD97697.1"/>
    <property type="molecule type" value="Genomic_DNA"/>
</dbReference>
<proteinExistence type="predicted"/>
<keyword evidence="3" id="KW-1185">Reference proteome</keyword>
<evidence type="ECO:0000256" key="1">
    <source>
        <dbReference type="SAM" id="Coils"/>
    </source>
</evidence>
<organism evidence="2 3">
    <name type="scientific">Vigna unguiculata</name>
    <name type="common">Cowpea</name>
    <dbReference type="NCBI Taxonomy" id="3917"/>
    <lineage>
        <taxon>Eukaryota</taxon>
        <taxon>Viridiplantae</taxon>
        <taxon>Streptophyta</taxon>
        <taxon>Embryophyta</taxon>
        <taxon>Tracheophyta</taxon>
        <taxon>Spermatophyta</taxon>
        <taxon>Magnoliopsida</taxon>
        <taxon>eudicotyledons</taxon>
        <taxon>Gunneridae</taxon>
        <taxon>Pentapetalae</taxon>
        <taxon>rosids</taxon>
        <taxon>fabids</taxon>
        <taxon>Fabales</taxon>
        <taxon>Fabaceae</taxon>
        <taxon>Papilionoideae</taxon>
        <taxon>50 kb inversion clade</taxon>
        <taxon>NPAAA clade</taxon>
        <taxon>indigoferoid/millettioid clade</taxon>
        <taxon>Phaseoleae</taxon>
        <taxon>Vigna</taxon>
    </lineage>
</organism>
<name>A0A4D6M9N3_VIGUN</name>
<dbReference type="Proteomes" id="UP000501690">
    <property type="component" value="Linkage Group LG6"/>
</dbReference>
<accession>A0A4D6M9N3</accession>
<keyword evidence="1" id="KW-0175">Coiled coil</keyword>
<evidence type="ECO:0000313" key="3">
    <source>
        <dbReference type="Proteomes" id="UP000501690"/>
    </source>
</evidence>
<protein>
    <submittedName>
        <fullName evidence="2">Uncharacterized protein</fullName>
    </submittedName>
</protein>
<dbReference type="AlphaFoldDB" id="A0A4D6M9N3"/>
<feature type="coiled-coil region" evidence="1">
    <location>
        <begin position="43"/>
        <end position="70"/>
    </location>
</feature>
<sequence length="142" mass="16076">MKRASSPPCSFAVLRRFISTVHGISIAASFSFCVPNIKRWQRKHLAAEKLKMVSEALEAAEERAVRFQERHRKILSHICSTYLTDAKLVEAIAGARTTMNQALDFALQLRKIQFRIITSFPDAIDVRLDLDASKQTPANSFR</sequence>
<gene>
    <name evidence="2" type="ORF">DEO72_LG6g2408</name>
</gene>
<reference evidence="2 3" key="1">
    <citation type="submission" date="2019-04" db="EMBL/GenBank/DDBJ databases">
        <title>An improved genome assembly and genetic linkage map for asparagus bean, Vigna unguiculata ssp. sesquipedialis.</title>
        <authorList>
            <person name="Xia Q."/>
            <person name="Zhang R."/>
            <person name="Dong Y."/>
        </authorList>
    </citation>
    <scope>NUCLEOTIDE SEQUENCE [LARGE SCALE GENOMIC DNA]</scope>
    <source>
        <tissue evidence="2">Leaf</tissue>
    </source>
</reference>
<evidence type="ECO:0000313" key="2">
    <source>
        <dbReference type="EMBL" id="QCD97697.1"/>
    </source>
</evidence>